<dbReference type="InterPro" id="IPR001585">
    <property type="entry name" value="TAL/FSA"/>
</dbReference>
<comment type="function">
    <text evidence="2">Catalyzes the rate-limiting step of the non-oxidative phase in the pentose phosphate pathway. Catalyzes the reversible conversion of sedheptulose-7-phosphate and D-glyceraldehyde 3-phosphate into erythrose-4-phosphate and beta-D-fructose 6-phosphate.</text>
</comment>
<dbReference type="GeneID" id="41987740"/>
<dbReference type="GO" id="GO:0009052">
    <property type="term" value="P:pentose-phosphate shunt, non-oxidative branch"/>
    <property type="evidence" value="ECO:0007669"/>
    <property type="project" value="TreeGrafter"/>
</dbReference>
<dbReference type="GO" id="GO:0004801">
    <property type="term" value="F:transaldolase activity"/>
    <property type="evidence" value="ECO:0007669"/>
    <property type="project" value="UniProtKB-EC"/>
</dbReference>
<dbReference type="EC" id="2.2.1.2" evidence="2"/>
<evidence type="ECO:0000256" key="1">
    <source>
        <dbReference type="ARBA" id="ARBA00023270"/>
    </source>
</evidence>
<dbReference type="EMBL" id="QGMH01000118">
    <property type="protein sequence ID" value="TVY24778.1"/>
    <property type="molecule type" value="Genomic_DNA"/>
</dbReference>
<keyword evidence="2" id="KW-0808">Transferase</keyword>
<dbReference type="Gene3D" id="3.20.20.70">
    <property type="entry name" value="Aldolase class I"/>
    <property type="match status" value="1"/>
</dbReference>
<keyword evidence="2" id="KW-0570">Pentose shunt</keyword>
<keyword evidence="4" id="KW-1185">Reference proteome</keyword>
<dbReference type="OrthoDB" id="1711136at2759"/>
<proteinExistence type="predicted"/>
<dbReference type="RefSeq" id="XP_031003566.1">
    <property type="nucleotide sequence ID" value="XM_031152471.1"/>
</dbReference>
<dbReference type="SUPFAM" id="SSF51569">
    <property type="entry name" value="Aldolase"/>
    <property type="match status" value="1"/>
</dbReference>
<dbReference type="PANTHER" id="PTHR10683">
    <property type="entry name" value="TRANSALDOLASE"/>
    <property type="match status" value="1"/>
</dbReference>
<sequence>MVSARPNALQAMQNSGTVLIADTADFQQIARFRPSEGTTNPSLLLLAAKETAYSGLISQTSAYLKSLDNAQGCEELAVEYLAVLFGTEIYKLTGRVSTEVDVIYSFDTAQTVAAALRIIQLYATQGVPKEAVRIKISATWEGIAAGKILQEQHGISVLITIVFGLVQAITAAEAGVDCIAPYIGRISDWHKAHGSSQGTDGGVETVTQMQNYLRKYSYKTKVMGASFRSTAQVKALAGVDLLTISPTILEALEKETEDVPIMLTEQTGGLAHLHYIPWNSINIYTAKSCVAQQVSYLNNEAAFRWAFNKDACAVEKSAEAMRKFAEDTERLKELLRGLS</sequence>
<evidence type="ECO:0000313" key="4">
    <source>
        <dbReference type="Proteomes" id="UP000431533"/>
    </source>
</evidence>
<comment type="caution">
    <text evidence="3">The sequence shown here is derived from an EMBL/GenBank/DDBJ whole genome shotgun (WGS) entry which is preliminary data.</text>
</comment>
<dbReference type="InterPro" id="IPR018225">
    <property type="entry name" value="Transaldolase_AS"/>
</dbReference>
<reference evidence="3 4" key="1">
    <citation type="submission" date="2018-05" db="EMBL/GenBank/DDBJ databases">
        <title>Genome sequencing and assembly of the regulated plant pathogen Lachnellula willkommii and related sister species for the development of diagnostic species identification markers.</title>
        <authorList>
            <person name="Giroux E."/>
            <person name="Bilodeau G."/>
        </authorList>
    </citation>
    <scope>NUCLEOTIDE SEQUENCE [LARGE SCALE GENOMIC DNA]</scope>
    <source>
        <strain evidence="3 4">CBS 185.66</strain>
    </source>
</reference>
<accession>A0A8H8QXQ7</accession>
<name>A0A8H8QXQ7_9HELO</name>
<dbReference type="PANTHER" id="PTHR10683:SF18">
    <property type="entry name" value="TRANSALDOLASE"/>
    <property type="match status" value="1"/>
</dbReference>
<dbReference type="InterPro" id="IPR013785">
    <property type="entry name" value="Aldolase_TIM"/>
</dbReference>
<dbReference type="UniPathway" id="UPA00115">
    <property type="reaction ID" value="UER00414"/>
</dbReference>
<gene>
    <name evidence="3" type="ORF">LHYA1_G007542</name>
</gene>
<dbReference type="Proteomes" id="UP000431533">
    <property type="component" value="Unassembled WGS sequence"/>
</dbReference>
<dbReference type="Pfam" id="PF00923">
    <property type="entry name" value="TAL_FSA"/>
    <property type="match status" value="1"/>
</dbReference>
<dbReference type="AlphaFoldDB" id="A0A8H8QXQ7"/>
<dbReference type="PROSITE" id="PS00958">
    <property type="entry name" value="TRANSALDOLASE_2"/>
    <property type="match status" value="1"/>
</dbReference>
<protein>
    <recommendedName>
        <fullName evidence="2">Transaldolase</fullName>
        <ecNumber evidence="2">2.2.1.2</ecNumber>
    </recommendedName>
</protein>
<evidence type="ECO:0000256" key="2">
    <source>
        <dbReference type="RuleBase" id="RU000501"/>
    </source>
</evidence>
<organism evidence="3 4">
    <name type="scientific">Lachnellula hyalina</name>
    <dbReference type="NCBI Taxonomy" id="1316788"/>
    <lineage>
        <taxon>Eukaryota</taxon>
        <taxon>Fungi</taxon>
        <taxon>Dikarya</taxon>
        <taxon>Ascomycota</taxon>
        <taxon>Pezizomycotina</taxon>
        <taxon>Leotiomycetes</taxon>
        <taxon>Helotiales</taxon>
        <taxon>Lachnaceae</taxon>
        <taxon>Lachnellula</taxon>
    </lineage>
</organism>
<keyword evidence="1" id="KW-0704">Schiff base</keyword>
<comment type="catalytic activity">
    <reaction evidence="2">
        <text>D-sedoheptulose 7-phosphate + D-glyceraldehyde 3-phosphate = D-erythrose 4-phosphate + beta-D-fructose 6-phosphate</text>
        <dbReference type="Rhea" id="RHEA:17053"/>
        <dbReference type="ChEBI" id="CHEBI:16897"/>
        <dbReference type="ChEBI" id="CHEBI:57483"/>
        <dbReference type="ChEBI" id="CHEBI:57634"/>
        <dbReference type="ChEBI" id="CHEBI:59776"/>
        <dbReference type="EC" id="2.2.1.2"/>
    </reaction>
</comment>
<dbReference type="GO" id="GO:0005975">
    <property type="term" value="P:carbohydrate metabolic process"/>
    <property type="evidence" value="ECO:0007669"/>
    <property type="project" value="InterPro"/>
</dbReference>
<comment type="pathway">
    <text evidence="2">Carbohydrate degradation; pentose phosphate pathway; D-glyceraldehyde 3-phosphate and beta-D-fructose 6-phosphate from D-ribose 5-phosphate and D-xylulose 5-phosphate (non-oxidative stage): step 2/3.</text>
</comment>
<evidence type="ECO:0000313" key="3">
    <source>
        <dbReference type="EMBL" id="TVY24778.1"/>
    </source>
</evidence>